<evidence type="ECO:0000256" key="5">
    <source>
        <dbReference type="SAM" id="Phobius"/>
    </source>
</evidence>
<dbReference type="InterPro" id="IPR002372">
    <property type="entry name" value="PQQ_rpt_dom"/>
</dbReference>
<dbReference type="SMART" id="SM00564">
    <property type="entry name" value="PQQ"/>
    <property type="match status" value="6"/>
</dbReference>
<comment type="similarity">
    <text evidence="2">Belongs to the bacterial PQQ dehydrogenase family.</text>
</comment>
<evidence type="ECO:0000313" key="8">
    <source>
        <dbReference type="EMBL" id="AIF20592.1"/>
    </source>
</evidence>
<evidence type="ECO:0000256" key="2">
    <source>
        <dbReference type="ARBA" id="ARBA00008156"/>
    </source>
</evidence>
<feature type="domain" description="Pyrrolo-quinoline quinone repeat" evidence="6">
    <location>
        <begin position="313"/>
        <end position="439"/>
    </location>
</feature>
<dbReference type="SUPFAM" id="SSF50998">
    <property type="entry name" value="Quinoprotein alcohol dehydrogenase-like"/>
    <property type="match status" value="1"/>
</dbReference>
<dbReference type="Pfam" id="PF01011">
    <property type="entry name" value="PQQ"/>
    <property type="match status" value="2"/>
</dbReference>
<name>A0A075I194_9ARCH</name>
<protein>
    <submittedName>
        <fullName evidence="8">Alcohol dehydrogenase large subunit</fullName>
        <ecNumber evidence="8">1.1.2.8</ecNumber>
    </submittedName>
</protein>
<keyword evidence="4" id="KW-0175">Coiled coil</keyword>
<dbReference type="EMBL" id="KF901169">
    <property type="protein sequence ID" value="AIF20592.1"/>
    <property type="molecule type" value="Genomic_DNA"/>
</dbReference>
<feature type="coiled-coil region" evidence="4">
    <location>
        <begin position="662"/>
        <end position="693"/>
    </location>
</feature>
<dbReference type="GO" id="GO:0052934">
    <property type="term" value="F:alcohol dehydrogenase (cytochrome c) activity"/>
    <property type="evidence" value="ECO:0007669"/>
    <property type="project" value="UniProtKB-EC"/>
</dbReference>
<keyword evidence="5" id="KW-0812">Transmembrane</keyword>
<dbReference type="PANTHER" id="PTHR32303">
    <property type="entry name" value="QUINOPROTEIN ALCOHOL DEHYDROGENASE (CYTOCHROME C)"/>
    <property type="match status" value="1"/>
</dbReference>
<evidence type="ECO:0000256" key="1">
    <source>
        <dbReference type="ARBA" id="ARBA00001931"/>
    </source>
</evidence>
<feature type="transmembrane region" description="Helical" evidence="5">
    <location>
        <begin position="696"/>
        <end position="714"/>
    </location>
</feature>
<feature type="domain" description="Pyrrolo-quinoline quinone repeat" evidence="7">
    <location>
        <begin position="548"/>
        <end position="600"/>
    </location>
</feature>
<evidence type="ECO:0000256" key="4">
    <source>
        <dbReference type="SAM" id="Coils"/>
    </source>
</evidence>
<dbReference type="InterPro" id="IPR018391">
    <property type="entry name" value="PQQ_b-propeller_rpt"/>
</dbReference>
<feature type="domain" description="Pyrrolo-quinoline quinone repeat" evidence="6">
    <location>
        <begin position="44"/>
        <end position="183"/>
    </location>
</feature>
<accession>A0A075I194</accession>
<keyword evidence="3 8" id="KW-0560">Oxidoreductase</keyword>
<dbReference type="AlphaFoldDB" id="A0A075I194"/>
<evidence type="ECO:0000259" key="6">
    <source>
        <dbReference type="Pfam" id="PF01011"/>
    </source>
</evidence>
<evidence type="ECO:0000259" key="7">
    <source>
        <dbReference type="Pfam" id="PF13360"/>
    </source>
</evidence>
<dbReference type="Gene3D" id="2.140.10.10">
    <property type="entry name" value="Quinoprotein alcohol dehydrogenase-like superfamily"/>
    <property type="match status" value="1"/>
</dbReference>
<proteinExistence type="inferred from homology"/>
<dbReference type="PANTHER" id="PTHR32303:SF10">
    <property type="entry name" value="OUTER MEMBRANE PROTEIN ASSEMBLY FACTOR BAMB"/>
    <property type="match status" value="1"/>
</dbReference>
<keyword evidence="5" id="KW-0472">Membrane</keyword>
<comment type="cofactor">
    <cofactor evidence="1">
        <name>pyrroloquinoline quinone</name>
        <dbReference type="ChEBI" id="CHEBI:58442"/>
    </cofactor>
</comment>
<dbReference type="EC" id="1.1.2.8" evidence="8"/>
<keyword evidence="5" id="KW-1133">Transmembrane helix</keyword>
<organism evidence="8">
    <name type="scientific">uncultured marine thaumarchaeote KM3_90_H07</name>
    <dbReference type="NCBI Taxonomy" id="1456345"/>
    <lineage>
        <taxon>Archaea</taxon>
        <taxon>Nitrososphaerota</taxon>
        <taxon>environmental samples</taxon>
    </lineage>
</organism>
<evidence type="ECO:0000256" key="3">
    <source>
        <dbReference type="ARBA" id="ARBA00023002"/>
    </source>
</evidence>
<sequence length="717" mass="80470">MRKTVILILIFLLITSIIFQFNNINTEATNNIDIEQIEREKRNWEFVNHDAFATNYSPQNQINVDNVHMLELKWTFPFPPASEFLRYQEGGIAFEGAITPPLIVDGEVFVASNMRNVYSFEANSGDMNWINIYEHNWDKAKQELPEVAGGAPHIHGLQYINGNLFTSTLNCAVDAIDSKSGEISFSIQEICKNVDGNYYSWPMYEGIGKYGSPSHPGPIYEDENILVVAITGATAAWGGGRAFIDGYDLNANPPERLWRRFLAPPGEGDPEWALRECDKGWFFSYPEWKESGRMGIPCNEVPRENLINDWGVPKHYTSSVAAIWGQMALDQETGIVYFGTGNQGGWPNQTHVTGPNLYSSATMAVDVKSGEIIWWYQQVARDMVEGDTSWNTVLTELNINGEKRKAIIKYSVTGLLWALDAATGEPLWIYESPILKSRIDSDGVTRGRTSGHPCIGCDPRTQDGYWNDVMSHYDMQEKKWLNYPSKDWFYWIPARAGEADIALNTDLERIYVPVAGGVDKAVKADKYGTLGVRPGQDYYIDTLSKNVTLYSLDANTGEEVWSHFIDGVAYRGGVMTSGGVVFLPVADGNLYMFNAETGEIIDKMFLGNSLVVLPTIGYTKEGEARLFVISGGRGAYAIGGITQQNVPGAIYSFGLPEGYIQEEVVEEKIEVIEQEVESQIKEEINERDNQIEQEDYTIYYLVGIVVLIILTLIIRRR</sequence>
<dbReference type="Pfam" id="PF13360">
    <property type="entry name" value="PQQ_2"/>
    <property type="match status" value="1"/>
</dbReference>
<dbReference type="InterPro" id="IPR011047">
    <property type="entry name" value="Quinoprotein_ADH-like_sf"/>
</dbReference>
<reference evidence="8" key="1">
    <citation type="journal article" date="2014" name="Genome Biol. Evol.">
        <title>Pangenome evidence for extensive interdomain horizontal transfer affecting lineage core and shell genes in uncultured planktonic thaumarchaeota and euryarchaeota.</title>
        <authorList>
            <person name="Deschamps P."/>
            <person name="Zivanovic Y."/>
            <person name="Moreira D."/>
            <person name="Rodriguez-Valera F."/>
            <person name="Lopez-Garcia P."/>
        </authorList>
    </citation>
    <scope>NUCLEOTIDE SEQUENCE</scope>
</reference>